<sequence>MHFIVSAAVLIFVVASPQMHRDHPYGGITVLQAQESWGGVQTFVCCNKKNGNGNNGGALSSLLGNGLLVECEKLDVASRKTGYFLNGYPTTVEQVLVRDTTAQSIHFCRFDCLL</sequence>
<comment type="caution">
    <text evidence="2">The sequence shown here is derived from an EMBL/GenBank/DDBJ whole genome shotgun (WGS) entry which is preliminary data.</text>
</comment>
<feature type="signal peptide" evidence="1">
    <location>
        <begin position="1"/>
        <end position="15"/>
    </location>
</feature>
<dbReference type="AlphaFoldDB" id="A0AAD6DGJ0"/>
<proteinExistence type="predicted"/>
<evidence type="ECO:0000313" key="3">
    <source>
        <dbReference type="Proteomes" id="UP001216150"/>
    </source>
</evidence>
<gene>
    <name evidence="2" type="ORF">N7450_006878</name>
</gene>
<evidence type="ECO:0000256" key="1">
    <source>
        <dbReference type="SAM" id="SignalP"/>
    </source>
</evidence>
<reference evidence="2 3" key="1">
    <citation type="journal article" date="2023" name="IMA Fungus">
        <title>Comparative genomic study of the Penicillium genus elucidates a diverse pangenome and 15 lateral gene transfer events.</title>
        <authorList>
            <person name="Petersen C."/>
            <person name="Sorensen T."/>
            <person name="Nielsen M.R."/>
            <person name="Sondergaard T.E."/>
            <person name="Sorensen J.L."/>
            <person name="Fitzpatrick D.A."/>
            <person name="Frisvad J.C."/>
            <person name="Nielsen K.L."/>
        </authorList>
    </citation>
    <scope>NUCLEOTIDE SEQUENCE [LARGE SCALE GENOMIC DNA]</scope>
    <source>
        <strain evidence="2 3">IBT 29057</strain>
    </source>
</reference>
<dbReference type="Proteomes" id="UP001216150">
    <property type="component" value="Unassembled WGS sequence"/>
</dbReference>
<dbReference type="EMBL" id="JAQJAC010000006">
    <property type="protein sequence ID" value="KAJ5580577.1"/>
    <property type="molecule type" value="Genomic_DNA"/>
</dbReference>
<organism evidence="2 3">
    <name type="scientific">Penicillium hetheringtonii</name>
    <dbReference type="NCBI Taxonomy" id="911720"/>
    <lineage>
        <taxon>Eukaryota</taxon>
        <taxon>Fungi</taxon>
        <taxon>Dikarya</taxon>
        <taxon>Ascomycota</taxon>
        <taxon>Pezizomycotina</taxon>
        <taxon>Eurotiomycetes</taxon>
        <taxon>Eurotiomycetidae</taxon>
        <taxon>Eurotiales</taxon>
        <taxon>Aspergillaceae</taxon>
        <taxon>Penicillium</taxon>
    </lineage>
</organism>
<protein>
    <submittedName>
        <fullName evidence="2">Hydrophobin</fullName>
    </submittedName>
</protein>
<name>A0AAD6DGJ0_9EURO</name>
<keyword evidence="1" id="KW-0732">Signal</keyword>
<feature type="chain" id="PRO_5041980064" evidence="1">
    <location>
        <begin position="16"/>
        <end position="114"/>
    </location>
</feature>
<evidence type="ECO:0000313" key="2">
    <source>
        <dbReference type="EMBL" id="KAJ5580577.1"/>
    </source>
</evidence>
<keyword evidence="3" id="KW-1185">Reference proteome</keyword>
<accession>A0AAD6DGJ0</accession>